<dbReference type="RefSeq" id="WP_085120586.1">
    <property type="nucleotide sequence ID" value="NZ_FWZX01000001.1"/>
</dbReference>
<proteinExistence type="predicted"/>
<evidence type="ECO:0000256" key="1">
    <source>
        <dbReference type="SAM" id="MobiDB-lite"/>
    </source>
</evidence>
<feature type="region of interest" description="Disordered" evidence="1">
    <location>
        <begin position="1"/>
        <end position="44"/>
    </location>
</feature>
<dbReference type="EMBL" id="FWZX01000001">
    <property type="protein sequence ID" value="SME89627.1"/>
    <property type="molecule type" value="Genomic_DNA"/>
</dbReference>
<dbReference type="STRING" id="560819.SAMN05428998_101229"/>
<accession>A0A1Y6BA38</accession>
<evidence type="ECO:0000313" key="3">
    <source>
        <dbReference type="Proteomes" id="UP000192917"/>
    </source>
</evidence>
<sequence>MEQSNDGGASAILQAMARGEADRPPAALPAAGPANGAGRRTARKATPADLLIRQLLLQRLARRNPRARRLLLML</sequence>
<feature type="compositionally biased region" description="Low complexity" evidence="1">
    <location>
        <begin position="24"/>
        <end position="39"/>
    </location>
</feature>
<dbReference type="Proteomes" id="UP000192917">
    <property type="component" value="Unassembled WGS sequence"/>
</dbReference>
<reference evidence="2 3" key="1">
    <citation type="submission" date="2017-04" db="EMBL/GenBank/DDBJ databases">
        <authorList>
            <person name="Afonso C.L."/>
            <person name="Miller P.J."/>
            <person name="Scott M.A."/>
            <person name="Spackman E."/>
            <person name="Goraichik I."/>
            <person name="Dimitrov K.M."/>
            <person name="Suarez D.L."/>
            <person name="Swayne D.E."/>
        </authorList>
    </citation>
    <scope>NUCLEOTIDE SEQUENCE [LARGE SCALE GENOMIC DNA]</scope>
    <source>
        <strain evidence="2 3">USBA 355</strain>
    </source>
</reference>
<gene>
    <name evidence="2" type="ORF">SAMN05428998_101229</name>
</gene>
<organism evidence="2 3">
    <name type="scientific">Tistlia consotensis USBA 355</name>
    <dbReference type="NCBI Taxonomy" id="560819"/>
    <lineage>
        <taxon>Bacteria</taxon>
        <taxon>Pseudomonadati</taxon>
        <taxon>Pseudomonadota</taxon>
        <taxon>Alphaproteobacteria</taxon>
        <taxon>Rhodospirillales</taxon>
        <taxon>Rhodovibrionaceae</taxon>
        <taxon>Tistlia</taxon>
    </lineage>
</organism>
<protein>
    <submittedName>
        <fullName evidence="2">Uncharacterized protein</fullName>
    </submittedName>
</protein>
<keyword evidence="3" id="KW-1185">Reference proteome</keyword>
<name>A0A1Y6BA38_9PROT</name>
<dbReference type="AlphaFoldDB" id="A0A1Y6BA38"/>
<evidence type="ECO:0000313" key="2">
    <source>
        <dbReference type="EMBL" id="SME89627.1"/>
    </source>
</evidence>